<feature type="region of interest" description="Disordered" evidence="13">
    <location>
        <begin position="37"/>
        <end position="56"/>
    </location>
</feature>
<dbReference type="GO" id="GO:0006491">
    <property type="term" value="P:N-glycan processing"/>
    <property type="evidence" value="ECO:0007669"/>
    <property type="project" value="TreeGrafter"/>
</dbReference>
<proteinExistence type="inferred from homology"/>
<keyword evidence="3" id="KW-0328">Glycosyltransferase</keyword>
<evidence type="ECO:0008006" key="17">
    <source>
        <dbReference type="Google" id="ProtNLM"/>
    </source>
</evidence>
<gene>
    <name evidence="15" type="ORF">Q7C36_017562</name>
</gene>
<dbReference type="InterPro" id="IPR050943">
    <property type="entry name" value="Glycosyltr_29_Sialyltrsf"/>
</dbReference>
<evidence type="ECO:0000256" key="5">
    <source>
        <dbReference type="ARBA" id="ARBA00022692"/>
    </source>
</evidence>
<keyword evidence="11" id="KW-0325">Glycoprotein</keyword>
<dbReference type="Gene3D" id="3.90.1480.20">
    <property type="entry name" value="Glycosyl transferase family 29"/>
    <property type="match status" value="1"/>
</dbReference>
<evidence type="ECO:0000256" key="1">
    <source>
        <dbReference type="ARBA" id="ARBA00004323"/>
    </source>
</evidence>
<evidence type="ECO:0000256" key="2">
    <source>
        <dbReference type="ARBA" id="ARBA00006003"/>
    </source>
</evidence>
<dbReference type="FunFam" id="3.90.1480.20:FF:000001">
    <property type="entry name" value="ST8 alpha-N-acetyl-neuraminide alpha-2,8-sialyltransferase 2"/>
    <property type="match status" value="1"/>
</dbReference>
<dbReference type="InterPro" id="IPR038578">
    <property type="entry name" value="GT29-like_sf"/>
</dbReference>
<reference evidence="15" key="1">
    <citation type="submission" date="2023-08" db="EMBL/GenBank/DDBJ databases">
        <title>Pelteobagrus vachellii genome.</title>
        <authorList>
            <person name="Liu H."/>
        </authorList>
    </citation>
    <scope>NUCLEOTIDE SEQUENCE</scope>
    <source>
        <strain evidence="15">PRFRI_2022a</strain>
        <tissue evidence="15">Muscle</tissue>
    </source>
</reference>
<dbReference type="InterPro" id="IPR001675">
    <property type="entry name" value="Glyco_trans_29"/>
</dbReference>
<keyword evidence="6" id="KW-0735">Signal-anchor</keyword>
<feature type="transmembrane region" description="Helical" evidence="14">
    <location>
        <begin position="7"/>
        <end position="25"/>
    </location>
</feature>
<accession>A0AA88M305</accession>
<keyword evidence="8" id="KW-0333">Golgi apparatus</keyword>
<evidence type="ECO:0000256" key="8">
    <source>
        <dbReference type="ARBA" id="ARBA00023034"/>
    </source>
</evidence>
<evidence type="ECO:0000256" key="13">
    <source>
        <dbReference type="SAM" id="MobiDB-lite"/>
    </source>
</evidence>
<evidence type="ECO:0000256" key="9">
    <source>
        <dbReference type="ARBA" id="ARBA00023136"/>
    </source>
</evidence>
<comment type="similarity">
    <text evidence="2">Belongs to the glycosyltransferase 29 family.</text>
</comment>
<protein>
    <recommendedName>
        <fullName evidence="17">ST8 alpha-N-acetyl-neuraminide alpha-2,8-sialyltransferase 6</fullName>
    </recommendedName>
</protein>
<evidence type="ECO:0000256" key="6">
    <source>
        <dbReference type="ARBA" id="ARBA00022968"/>
    </source>
</evidence>
<keyword evidence="4" id="KW-0808">Transferase</keyword>
<dbReference type="PIRSF" id="PIRSF005557">
    <property type="entry name" value="Sialyl_trans"/>
    <property type="match status" value="1"/>
</dbReference>
<keyword evidence="16" id="KW-1185">Reference proteome</keyword>
<comment type="subcellular location">
    <subcellularLocation>
        <location evidence="1">Golgi apparatus membrane</location>
        <topology evidence="1">Single-pass type II membrane protein</topology>
    </subcellularLocation>
</comment>
<comment type="caution">
    <text evidence="15">The sequence shown here is derived from an EMBL/GenBank/DDBJ whole genome shotgun (WGS) entry which is preliminary data.</text>
</comment>
<sequence length="370" mass="41900">MKTFTTRLLSIFFFVFISMLIWHKFVLNDAAVSNPDKVKQNPAKSNDPDKVKQNPATSKEIATIEKLISKYTYKWTKQEENFKSFRSLLSSSCNAISNAVVTQENSPLGSNISFDADKKIMKVNPDLYRVFPKESPFKKAPWDSCAVVGNGGILAKSSCGTQIDSSSYVIRCNLPPLSNGHEKDTGNKTSLVTANPSIFMQRYQSLSERRRPFVEDMKLYGDALVFVPAFSFRQSTAVSLRAVYSLEEINISALQTIFFNPIYLKTLKGFWHKHGIREARLSTGIMMVSLALELCNQVHLYGFWPFGIHPYTHQQLSNHYYDDKPANKKMHSMLAELEALIGLHNQGVVRLHLGECTNKTAQYGQRFVDN</sequence>
<dbReference type="InterPro" id="IPR012163">
    <property type="entry name" value="Sialyl_trans"/>
</dbReference>
<dbReference type="PANTHER" id="PTHR11987">
    <property type="entry name" value="ALPHA-2,8-SIALYLTRANSFERASE"/>
    <property type="match status" value="1"/>
</dbReference>
<keyword evidence="5 14" id="KW-0812">Transmembrane</keyword>
<dbReference type="AlphaFoldDB" id="A0AA88M305"/>
<name>A0AA88M305_TACVA</name>
<feature type="disulfide bond" evidence="12">
    <location>
        <begin position="145"/>
        <end position="295"/>
    </location>
</feature>
<evidence type="ECO:0000256" key="11">
    <source>
        <dbReference type="ARBA" id="ARBA00023180"/>
    </source>
</evidence>
<keyword evidence="10" id="KW-1015">Disulfide bond</keyword>
<evidence type="ECO:0000256" key="10">
    <source>
        <dbReference type="ARBA" id="ARBA00023157"/>
    </source>
</evidence>
<evidence type="ECO:0000256" key="7">
    <source>
        <dbReference type="ARBA" id="ARBA00022989"/>
    </source>
</evidence>
<organism evidence="15 16">
    <name type="scientific">Tachysurus vachellii</name>
    <name type="common">Darkbarbel catfish</name>
    <name type="synonym">Pelteobagrus vachellii</name>
    <dbReference type="NCBI Taxonomy" id="175792"/>
    <lineage>
        <taxon>Eukaryota</taxon>
        <taxon>Metazoa</taxon>
        <taxon>Chordata</taxon>
        <taxon>Craniata</taxon>
        <taxon>Vertebrata</taxon>
        <taxon>Euteleostomi</taxon>
        <taxon>Actinopterygii</taxon>
        <taxon>Neopterygii</taxon>
        <taxon>Teleostei</taxon>
        <taxon>Ostariophysi</taxon>
        <taxon>Siluriformes</taxon>
        <taxon>Bagridae</taxon>
        <taxon>Tachysurus</taxon>
    </lineage>
</organism>
<dbReference type="Pfam" id="PF00777">
    <property type="entry name" value="Glyco_transf_29"/>
    <property type="match status" value="1"/>
</dbReference>
<dbReference type="GO" id="GO:0000139">
    <property type="term" value="C:Golgi membrane"/>
    <property type="evidence" value="ECO:0007669"/>
    <property type="project" value="UniProtKB-SubCell"/>
</dbReference>
<dbReference type="PANTHER" id="PTHR11987:SF50">
    <property type="entry name" value="ALPHA-2,8-SIALYLTRANSFERASE 8F"/>
    <property type="match status" value="1"/>
</dbReference>
<keyword evidence="9 14" id="KW-0472">Membrane</keyword>
<dbReference type="EMBL" id="JAVHJS010000018">
    <property type="protein sequence ID" value="KAK2829572.1"/>
    <property type="molecule type" value="Genomic_DNA"/>
</dbReference>
<evidence type="ECO:0000256" key="14">
    <source>
        <dbReference type="SAM" id="Phobius"/>
    </source>
</evidence>
<evidence type="ECO:0000256" key="3">
    <source>
        <dbReference type="ARBA" id="ARBA00022676"/>
    </source>
</evidence>
<evidence type="ECO:0000313" key="16">
    <source>
        <dbReference type="Proteomes" id="UP001187315"/>
    </source>
</evidence>
<keyword evidence="7 14" id="KW-1133">Transmembrane helix</keyword>
<evidence type="ECO:0000256" key="12">
    <source>
        <dbReference type="PIRSR" id="PIRSR005557-2"/>
    </source>
</evidence>
<dbReference type="Proteomes" id="UP001187315">
    <property type="component" value="Unassembled WGS sequence"/>
</dbReference>
<dbReference type="GO" id="GO:0003828">
    <property type="term" value="F:alpha-N-acetylneuraminate alpha-2,8-sialyltransferase activity"/>
    <property type="evidence" value="ECO:0007669"/>
    <property type="project" value="TreeGrafter"/>
</dbReference>
<evidence type="ECO:0000313" key="15">
    <source>
        <dbReference type="EMBL" id="KAK2829572.1"/>
    </source>
</evidence>
<evidence type="ECO:0000256" key="4">
    <source>
        <dbReference type="ARBA" id="ARBA00022679"/>
    </source>
</evidence>
<dbReference type="GO" id="GO:0009311">
    <property type="term" value="P:oligosaccharide metabolic process"/>
    <property type="evidence" value="ECO:0007669"/>
    <property type="project" value="TreeGrafter"/>
</dbReference>